<protein>
    <submittedName>
        <fullName evidence="2">Uncharacterized protein</fullName>
    </submittedName>
</protein>
<keyword evidence="3" id="KW-1185">Reference proteome</keyword>
<feature type="region of interest" description="Disordered" evidence="1">
    <location>
        <begin position="1"/>
        <end position="46"/>
    </location>
</feature>
<dbReference type="Proteomes" id="UP001162162">
    <property type="component" value="Unassembled WGS sequence"/>
</dbReference>
<evidence type="ECO:0000256" key="1">
    <source>
        <dbReference type="SAM" id="MobiDB-lite"/>
    </source>
</evidence>
<dbReference type="EMBL" id="JAPWTK010001603">
    <property type="protein sequence ID" value="KAJ8932088.1"/>
    <property type="molecule type" value="Genomic_DNA"/>
</dbReference>
<name>A0AAV8X061_9CUCU</name>
<evidence type="ECO:0000313" key="3">
    <source>
        <dbReference type="Proteomes" id="UP001162162"/>
    </source>
</evidence>
<organism evidence="2 3">
    <name type="scientific">Aromia moschata</name>
    <dbReference type="NCBI Taxonomy" id="1265417"/>
    <lineage>
        <taxon>Eukaryota</taxon>
        <taxon>Metazoa</taxon>
        <taxon>Ecdysozoa</taxon>
        <taxon>Arthropoda</taxon>
        <taxon>Hexapoda</taxon>
        <taxon>Insecta</taxon>
        <taxon>Pterygota</taxon>
        <taxon>Neoptera</taxon>
        <taxon>Endopterygota</taxon>
        <taxon>Coleoptera</taxon>
        <taxon>Polyphaga</taxon>
        <taxon>Cucujiformia</taxon>
        <taxon>Chrysomeloidea</taxon>
        <taxon>Cerambycidae</taxon>
        <taxon>Cerambycinae</taxon>
        <taxon>Callichromatini</taxon>
        <taxon>Aromia</taxon>
    </lineage>
</organism>
<gene>
    <name evidence="2" type="ORF">NQ318_002839</name>
</gene>
<comment type="caution">
    <text evidence="2">The sequence shown here is derived from an EMBL/GenBank/DDBJ whole genome shotgun (WGS) entry which is preliminary data.</text>
</comment>
<dbReference type="AlphaFoldDB" id="A0AAV8X061"/>
<sequence>MFSEAKRKELRVPLFGSTRSSTTSPAKKRKGNTSTDSEGLTGSPKRRRKFLRTFHNYASRNGSNNNPTAFQFYNTFKRLILQHDLKLEGGNCVLQDATILLRDKLKVSAENS</sequence>
<accession>A0AAV8X061</accession>
<proteinExistence type="predicted"/>
<evidence type="ECO:0000313" key="2">
    <source>
        <dbReference type="EMBL" id="KAJ8932088.1"/>
    </source>
</evidence>
<reference evidence="2" key="1">
    <citation type="journal article" date="2023" name="Insect Mol. Biol.">
        <title>Genome sequencing provides insights into the evolution of gene families encoding plant cell wall-degrading enzymes in longhorned beetles.</title>
        <authorList>
            <person name="Shin N.R."/>
            <person name="Okamura Y."/>
            <person name="Kirsch R."/>
            <person name="Pauchet Y."/>
        </authorList>
    </citation>
    <scope>NUCLEOTIDE SEQUENCE</scope>
    <source>
        <strain evidence="2">AMC_N1</strain>
    </source>
</reference>
<feature type="compositionally biased region" description="Basic and acidic residues" evidence="1">
    <location>
        <begin position="1"/>
        <end position="11"/>
    </location>
</feature>